<evidence type="ECO:0000259" key="14">
    <source>
        <dbReference type="PROSITE" id="PS50042"/>
    </source>
</evidence>
<feature type="compositionally biased region" description="Polar residues" evidence="12">
    <location>
        <begin position="784"/>
        <end position="794"/>
    </location>
</feature>
<evidence type="ECO:0000256" key="9">
    <source>
        <dbReference type="ARBA" id="ARBA00023065"/>
    </source>
</evidence>
<dbReference type="SUPFAM" id="SSF81324">
    <property type="entry name" value="Voltage-gated potassium channels"/>
    <property type="match status" value="1"/>
</dbReference>
<keyword evidence="4 13" id="KW-0812">Transmembrane</keyword>
<dbReference type="Proteomes" id="UP001190700">
    <property type="component" value="Unassembled WGS sequence"/>
</dbReference>
<evidence type="ECO:0000313" key="16">
    <source>
        <dbReference type="Proteomes" id="UP001190700"/>
    </source>
</evidence>
<evidence type="ECO:0000256" key="4">
    <source>
        <dbReference type="ARBA" id="ARBA00022692"/>
    </source>
</evidence>
<dbReference type="SMART" id="SM00100">
    <property type="entry name" value="cNMP"/>
    <property type="match status" value="1"/>
</dbReference>
<comment type="caution">
    <text evidence="15">The sequence shown here is derived from an EMBL/GenBank/DDBJ whole genome shotgun (WGS) entry which is preliminary data.</text>
</comment>
<keyword evidence="6" id="KW-0851">Voltage-gated channel</keyword>
<dbReference type="Pfam" id="PF00027">
    <property type="entry name" value="cNMP_binding"/>
    <property type="match status" value="1"/>
</dbReference>
<evidence type="ECO:0000256" key="12">
    <source>
        <dbReference type="SAM" id="MobiDB-lite"/>
    </source>
</evidence>
<dbReference type="GO" id="GO:0042391">
    <property type="term" value="P:regulation of membrane potential"/>
    <property type="evidence" value="ECO:0007669"/>
    <property type="project" value="TreeGrafter"/>
</dbReference>
<evidence type="ECO:0000256" key="1">
    <source>
        <dbReference type="ARBA" id="ARBA00004141"/>
    </source>
</evidence>
<dbReference type="PROSITE" id="PS00888">
    <property type="entry name" value="CNMP_BINDING_1"/>
    <property type="match status" value="1"/>
</dbReference>
<dbReference type="GO" id="GO:0005886">
    <property type="term" value="C:plasma membrane"/>
    <property type="evidence" value="ECO:0007669"/>
    <property type="project" value="TreeGrafter"/>
</dbReference>
<dbReference type="Gene3D" id="1.10.287.70">
    <property type="match status" value="1"/>
</dbReference>
<dbReference type="AlphaFoldDB" id="A0AAE0C510"/>
<evidence type="ECO:0000256" key="3">
    <source>
        <dbReference type="ARBA" id="ARBA00022538"/>
    </source>
</evidence>
<comment type="subcellular location">
    <subcellularLocation>
        <location evidence="1">Membrane</location>
        <topology evidence="1">Multi-pass membrane protein</topology>
    </subcellularLocation>
</comment>
<feature type="transmembrane region" description="Helical" evidence="13">
    <location>
        <begin position="290"/>
        <end position="313"/>
    </location>
</feature>
<sequence>MARQEDSCKELVDRAKNLPISDCNVSKPAKSAIEYQPADNLCQPLSSHEQRIEAGPSNPGKDRHRERKTFKIGQHELRSSFGLAEDFQAVSPSPLIKNLGPMGMVHDVFLRGSRSLGSAAASAASAASASKTLIISRTNSFFGRKPKGINLFQQAARSVERRRNLAHEEDLTETLRKKVFANKGFHLAALRRRSEGIIPGTEGSLFKLGRKQSHSVNSRKSALLQFADDDRTEWPKNIISPFSQAKKFWDIFTMMCTLYNCLVLPYVVAFEDFEHQCPLVDVHKCLQPHFEIVNTLIVICYLVDMGIVFRSSYVSYPDIVTDSKAIALHYFKGLFWVDVIAVFPWIAVIKLAFPSVETVSLELLRLLRLLKAQRLFQATESISNVGRLFLLLLGLVVLGHWVGCLWWLVARVELERDPVDEQFTGPPWSSSLNLEDASKFTQWTICIYWALRVLTSVEPEVLVGTLGYVAPATNVERMVCVVFQLMGAVAAGALIGNVVGIVTQMDIVASRYRDKMAQIGQYMEFHRVPKELRLRVKRNAAFRHDLTSGTDPGMNVLKDLPVHLQKELQLQLLGPILQKVDFFKSVSESFLKEVCMVLVQEIFLPGDMVVNCGDLANELYFVSRGQLQVTSGDGKTLFKVLRSGDYFGERMLIDAQPKRSATVQAITYCETYYTKKQAFLELLENFPEYKELLLDDVARKYQVNMKENVTVSNIHDTVGFWKQIKKSEKPGTSDSGDLEAPPVPSGEAATLSIEFGKTALAALSHMRAERGTRIPSLNAEEGPSPSSLNSSQRESLQDKAEEATAAIEPKAIPATNDEAEPLDMKKHVPDDTV</sequence>
<keyword evidence="11" id="KW-0407">Ion channel</keyword>
<dbReference type="CDD" id="cd00038">
    <property type="entry name" value="CAP_ED"/>
    <property type="match status" value="1"/>
</dbReference>
<dbReference type="PROSITE" id="PS50042">
    <property type="entry name" value="CNMP_BINDING_3"/>
    <property type="match status" value="1"/>
</dbReference>
<dbReference type="InterPro" id="IPR003938">
    <property type="entry name" value="K_chnl_volt-dep_EAG/ELK/ERG"/>
</dbReference>
<evidence type="ECO:0000256" key="13">
    <source>
        <dbReference type="SAM" id="Phobius"/>
    </source>
</evidence>
<feature type="transmembrane region" description="Helical" evidence="13">
    <location>
        <begin position="333"/>
        <end position="353"/>
    </location>
</feature>
<reference evidence="15 16" key="1">
    <citation type="journal article" date="2015" name="Genome Biol. Evol.">
        <title>Comparative Genomics of a Bacterivorous Green Alga Reveals Evolutionary Causalities and Consequences of Phago-Mixotrophic Mode of Nutrition.</title>
        <authorList>
            <person name="Burns J.A."/>
            <person name="Paasch A."/>
            <person name="Narechania A."/>
            <person name="Kim E."/>
        </authorList>
    </citation>
    <scope>NUCLEOTIDE SEQUENCE [LARGE SCALE GENOMIC DNA]</scope>
    <source>
        <strain evidence="15 16">PLY_AMNH</strain>
    </source>
</reference>
<name>A0AAE0C510_9CHLO</name>
<dbReference type="InterPro" id="IPR050818">
    <property type="entry name" value="KCNH_animal-type"/>
</dbReference>
<dbReference type="PANTHER" id="PTHR10217">
    <property type="entry name" value="VOLTAGE AND LIGAND GATED POTASSIUM CHANNEL"/>
    <property type="match status" value="1"/>
</dbReference>
<keyword evidence="8 13" id="KW-1133">Transmembrane helix</keyword>
<dbReference type="SUPFAM" id="SSF51206">
    <property type="entry name" value="cAMP-binding domain-like"/>
    <property type="match status" value="1"/>
</dbReference>
<dbReference type="GO" id="GO:0005249">
    <property type="term" value="F:voltage-gated potassium channel activity"/>
    <property type="evidence" value="ECO:0007669"/>
    <property type="project" value="InterPro"/>
</dbReference>
<keyword evidence="5" id="KW-0631">Potassium channel</keyword>
<evidence type="ECO:0000256" key="2">
    <source>
        <dbReference type="ARBA" id="ARBA00022448"/>
    </source>
</evidence>
<gene>
    <name evidence="15" type="ORF">CYMTET_42017</name>
</gene>
<dbReference type="PANTHER" id="PTHR10217:SF435">
    <property type="entry name" value="POTASSIUM VOLTAGE-GATED CHANNEL PROTEIN EAG"/>
    <property type="match status" value="1"/>
</dbReference>
<keyword evidence="16" id="KW-1185">Reference proteome</keyword>
<keyword evidence="7" id="KW-0630">Potassium</keyword>
<dbReference type="InterPro" id="IPR000595">
    <property type="entry name" value="cNMP-bd_dom"/>
</dbReference>
<dbReference type="InterPro" id="IPR018490">
    <property type="entry name" value="cNMP-bd_dom_sf"/>
</dbReference>
<keyword evidence="10 13" id="KW-0472">Membrane</keyword>
<dbReference type="Gene3D" id="2.60.120.10">
    <property type="entry name" value="Jelly Rolls"/>
    <property type="match status" value="1"/>
</dbReference>
<keyword evidence="3" id="KW-0633">Potassium transport</keyword>
<evidence type="ECO:0000313" key="15">
    <source>
        <dbReference type="EMBL" id="KAK3248522.1"/>
    </source>
</evidence>
<feature type="domain" description="Cyclic nucleotide-binding" evidence="14">
    <location>
        <begin position="582"/>
        <end position="700"/>
    </location>
</feature>
<feature type="region of interest" description="Disordered" evidence="12">
    <location>
        <begin position="773"/>
        <end position="833"/>
    </location>
</feature>
<keyword evidence="2" id="KW-0813">Transport</keyword>
<dbReference type="InterPro" id="IPR005821">
    <property type="entry name" value="Ion_trans_dom"/>
</dbReference>
<dbReference type="GO" id="GO:0034702">
    <property type="term" value="C:monoatomic ion channel complex"/>
    <property type="evidence" value="ECO:0007669"/>
    <property type="project" value="UniProtKB-KW"/>
</dbReference>
<evidence type="ECO:0000256" key="8">
    <source>
        <dbReference type="ARBA" id="ARBA00022989"/>
    </source>
</evidence>
<dbReference type="EMBL" id="LGRX02028003">
    <property type="protein sequence ID" value="KAK3248522.1"/>
    <property type="molecule type" value="Genomic_DNA"/>
</dbReference>
<feature type="transmembrane region" description="Helical" evidence="13">
    <location>
        <begin position="388"/>
        <end position="409"/>
    </location>
</feature>
<feature type="transmembrane region" description="Helical" evidence="13">
    <location>
        <begin position="481"/>
        <end position="503"/>
    </location>
</feature>
<evidence type="ECO:0000256" key="5">
    <source>
        <dbReference type="ARBA" id="ARBA00022826"/>
    </source>
</evidence>
<dbReference type="Gene3D" id="1.10.287.630">
    <property type="entry name" value="Helix hairpin bin"/>
    <property type="match status" value="1"/>
</dbReference>
<feature type="region of interest" description="Disordered" evidence="12">
    <location>
        <begin position="726"/>
        <end position="747"/>
    </location>
</feature>
<evidence type="ECO:0000256" key="11">
    <source>
        <dbReference type="ARBA" id="ARBA00023303"/>
    </source>
</evidence>
<feature type="compositionally biased region" description="Basic and acidic residues" evidence="12">
    <location>
        <begin position="822"/>
        <end position="833"/>
    </location>
</feature>
<dbReference type="Pfam" id="PF00520">
    <property type="entry name" value="Ion_trans"/>
    <property type="match status" value="1"/>
</dbReference>
<proteinExistence type="predicted"/>
<feature type="transmembrane region" description="Helical" evidence="13">
    <location>
        <begin position="248"/>
        <end position="269"/>
    </location>
</feature>
<evidence type="ECO:0000256" key="10">
    <source>
        <dbReference type="ARBA" id="ARBA00023136"/>
    </source>
</evidence>
<evidence type="ECO:0000256" key="6">
    <source>
        <dbReference type="ARBA" id="ARBA00022882"/>
    </source>
</evidence>
<dbReference type="InterPro" id="IPR014710">
    <property type="entry name" value="RmlC-like_jellyroll"/>
</dbReference>
<dbReference type="PRINTS" id="PR01463">
    <property type="entry name" value="EAGCHANLFMLY"/>
</dbReference>
<accession>A0AAE0C510</accession>
<organism evidence="15 16">
    <name type="scientific">Cymbomonas tetramitiformis</name>
    <dbReference type="NCBI Taxonomy" id="36881"/>
    <lineage>
        <taxon>Eukaryota</taxon>
        <taxon>Viridiplantae</taxon>
        <taxon>Chlorophyta</taxon>
        <taxon>Pyramimonadophyceae</taxon>
        <taxon>Pyramimonadales</taxon>
        <taxon>Pyramimonadaceae</taxon>
        <taxon>Cymbomonas</taxon>
    </lineage>
</organism>
<dbReference type="InterPro" id="IPR018488">
    <property type="entry name" value="cNMP-bd_CS"/>
</dbReference>
<keyword evidence="9" id="KW-0406">Ion transport</keyword>
<evidence type="ECO:0000256" key="7">
    <source>
        <dbReference type="ARBA" id="ARBA00022958"/>
    </source>
</evidence>
<protein>
    <recommendedName>
        <fullName evidence="14">Cyclic nucleotide-binding domain-containing protein</fullName>
    </recommendedName>
</protein>